<feature type="region of interest" description="Disordered" evidence="1">
    <location>
        <begin position="86"/>
        <end position="119"/>
    </location>
</feature>
<organism evidence="2 3">
    <name type="scientific">Fusarium torreyae</name>
    <dbReference type="NCBI Taxonomy" id="1237075"/>
    <lineage>
        <taxon>Eukaryota</taxon>
        <taxon>Fungi</taxon>
        <taxon>Dikarya</taxon>
        <taxon>Ascomycota</taxon>
        <taxon>Pezizomycotina</taxon>
        <taxon>Sordariomycetes</taxon>
        <taxon>Hypocreomycetidae</taxon>
        <taxon>Hypocreales</taxon>
        <taxon>Nectriaceae</taxon>
        <taxon>Fusarium</taxon>
    </lineage>
</organism>
<proteinExistence type="predicted"/>
<comment type="caution">
    <text evidence="2">The sequence shown here is derived from an EMBL/GenBank/DDBJ whole genome shotgun (WGS) entry which is preliminary data.</text>
</comment>
<evidence type="ECO:0000313" key="3">
    <source>
        <dbReference type="Proteomes" id="UP001152049"/>
    </source>
</evidence>
<evidence type="ECO:0000256" key="1">
    <source>
        <dbReference type="SAM" id="MobiDB-lite"/>
    </source>
</evidence>
<dbReference type="OrthoDB" id="5088056at2759"/>
<dbReference type="EMBL" id="JAOQAZ010000031">
    <property type="protein sequence ID" value="KAJ4250125.1"/>
    <property type="molecule type" value="Genomic_DNA"/>
</dbReference>
<protein>
    <submittedName>
        <fullName evidence="2">Uncharacterized protein</fullName>
    </submittedName>
</protein>
<dbReference type="AlphaFoldDB" id="A0A9W8RSH3"/>
<reference evidence="2" key="1">
    <citation type="submission" date="2022-09" db="EMBL/GenBank/DDBJ databases">
        <title>Fusarium specimens isolated from Avocado Roots.</title>
        <authorList>
            <person name="Stajich J."/>
            <person name="Roper C."/>
            <person name="Heimlech-Rivalta G."/>
        </authorList>
    </citation>
    <scope>NUCLEOTIDE SEQUENCE</scope>
    <source>
        <strain evidence="2">CF00136</strain>
    </source>
</reference>
<feature type="compositionally biased region" description="Polar residues" evidence="1">
    <location>
        <begin position="94"/>
        <end position="109"/>
    </location>
</feature>
<dbReference type="Proteomes" id="UP001152049">
    <property type="component" value="Unassembled WGS sequence"/>
</dbReference>
<accession>A0A9W8RSH3</accession>
<gene>
    <name evidence="2" type="ORF">NW762_011935</name>
</gene>
<keyword evidence="3" id="KW-1185">Reference proteome</keyword>
<name>A0A9W8RSH3_9HYPO</name>
<evidence type="ECO:0000313" key="2">
    <source>
        <dbReference type="EMBL" id="KAJ4250125.1"/>
    </source>
</evidence>
<sequence length="119" mass="13790">MVLRQQSVLKFNKLKLLLQQCKPSIEIEGSYKLYIPFLVLLMRPKYSLSNVQKALGTFIFNEDDLDTFWKSFRGPALTYDPVRDAWTTRKPVPSNDQQEQESTTADTSNTIEEIEETIV</sequence>